<sequence>MSHPRVNDLFLQLWCFAVLFGYNQLQTLPENVFMNSFLPRPNDRRVIYCCGNPWFCNNDLLWFRQLLRDNLDIDIEKPGCLAVCAASPTGCPAEGTPLRYVFETIRIFW</sequence>
<dbReference type="Proteomes" id="UP000230423">
    <property type="component" value="Unassembled WGS sequence"/>
</dbReference>
<reference evidence="2 3" key="1">
    <citation type="submission" date="2015-09" db="EMBL/GenBank/DDBJ databases">
        <title>Draft genome of the parasitic nematode Teladorsagia circumcincta isolate WARC Sus (inbred).</title>
        <authorList>
            <person name="Mitreva M."/>
        </authorList>
    </citation>
    <scope>NUCLEOTIDE SEQUENCE [LARGE SCALE GENOMIC DNA]</scope>
    <source>
        <strain evidence="2 3">S</strain>
    </source>
</reference>
<evidence type="ECO:0000313" key="2">
    <source>
        <dbReference type="EMBL" id="PIO67428.1"/>
    </source>
</evidence>
<protein>
    <submittedName>
        <fullName evidence="2">Uncharacterized protein</fullName>
    </submittedName>
</protein>
<dbReference type="Gene3D" id="3.80.10.10">
    <property type="entry name" value="Ribonuclease Inhibitor"/>
    <property type="match status" value="1"/>
</dbReference>
<keyword evidence="1" id="KW-0732">Signal</keyword>
<feature type="signal peptide" evidence="1">
    <location>
        <begin position="1"/>
        <end position="25"/>
    </location>
</feature>
<evidence type="ECO:0000313" key="3">
    <source>
        <dbReference type="Proteomes" id="UP000230423"/>
    </source>
</evidence>
<keyword evidence="3" id="KW-1185">Reference proteome</keyword>
<dbReference type="SUPFAM" id="SSF52058">
    <property type="entry name" value="L domain-like"/>
    <property type="match status" value="1"/>
</dbReference>
<dbReference type="AlphaFoldDB" id="A0A2G9UB26"/>
<proteinExistence type="predicted"/>
<dbReference type="InterPro" id="IPR032675">
    <property type="entry name" value="LRR_dom_sf"/>
</dbReference>
<feature type="chain" id="PRO_5013668284" evidence="1">
    <location>
        <begin position="26"/>
        <end position="109"/>
    </location>
</feature>
<evidence type="ECO:0000256" key="1">
    <source>
        <dbReference type="SAM" id="SignalP"/>
    </source>
</evidence>
<gene>
    <name evidence="2" type="ORF">TELCIR_10821</name>
</gene>
<dbReference type="EMBL" id="KZ347599">
    <property type="protein sequence ID" value="PIO67428.1"/>
    <property type="molecule type" value="Genomic_DNA"/>
</dbReference>
<organism evidence="2 3">
    <name type="scientific">Teladorsagia circumcincta</name>
    <name type="common">Brown stomach worm</name>
    <name type="synonym">Ostertagia circumcincta</name>
    <dbReference type="NCBI Taxonomy" id="45464"/>
    <lineage>
        <taxon>Eukaryota</taxon>
        <taxon>Metazoa</taxon>
        <taxon>Ecdysozoa</taxon>
        <taxon>Nematoda</taxon>
        <taxon>Chromadorea</taxon>
        <taxon>Rhabditida</taxon>
        <taxon>Rhabditina</taxon>
        <taxon>Rhabditomorpha</taxon>
        <taxon>Strongyloidea</taxon>
        <taxon>Trichostrongylidae</taxon>
        <taxon>Teladorsagia</taxon>
    </lineage>
</organism>
<name>A0A2G9UB26_TELCI</name>
<dbReference type="OrthoDB" id="1055097at2759"/>
<accession>A0A2G9UB26</accession>